<dbReference type="RefSeq" id="WP_209842181.1">
    <property type="nucleotide sequence ID" value="NZ_JAGGJP010000014.1"/>
</dbReference>
<dbReference type="Gene3D" id="3.10.450.40">
    <property type="match status" value="1"/>
</dbReference>
<evidence type="ECO:0000256" key="2">
    <source>
        <dbReference type="SAM" id="SignalP"/>
    </source>
</evidence>
<keyword evidence="2" id="KW-0732">Signal</keyword>
<evidence type="ECO:0000313" key="5">
    <source>
        <dbReference type="Proteomes" id="UP001596056"/>
    </source>
</evidence>
<feature type="chain" id="PRO_5047421824" evidence="2">
    <location>
        <begin position="32"/>
        <end position="127"/>
    </location>
</feature>
<keyword evidence="5" id="KW-1185">Reference proteome</keyword>
<sequence length="127" mass="12515">MTMKTKIVAAGLLALSALGLGAAANAQQAGAGDDAAEAQALTQAPVKLADAITAAQSSTGGTVASIEFDNGDDGEASAWDVEVLMADGTFKDVVVNAQDGTVADDGETDDDHGTGQDDGESEDGDEG</sequence>
<evidence type="ECO:0000256" key="1">
    <source>
        <dbReference type="SAM" id="MobiDB-lite"/>
    </source>
</evidence>
<feature type="domain" description="PepSY" evidence="3">
    <location>
        <begin position="48"/>
        <end position="103"/>
    </location>
</feature>
<dbReference type="Proteomes" id="UP001596056">
    <property type="component" value="Unassembled WGS sequence"/>
</dbReference>
<name>A0ABW0SE13_9RHOB</name>
<feature type="region of interest" description="Disordered" evidence="1">
    <location>
        <begin position="96"/>
        <end position="127"/>
    </location>
</feature>
<reference evidence="5" key="1">
    <citation type="journal article" date="2019" name="Int. J. Syst. Evol. Microbiol.">
        <title>The Global Catalogue of Microorganisms (GCM) 10K type strain sequencing project: providing services to taxonomists for standard genome sequencing and annotation.</title>
        <authorList>
            <consortium name="The Broad Institute Genomics Platform"/>
            <consortium name="The Broad Institute Genome Sequencing Center for Infectious Disease"/>
            <person name="Wu L."/>
            <person name="Ma J."/>
        </authorList>
    </citation>
    <scope>NUCLEOTIDE SEQUENCE [LARGE SCALE GENOMIC DNA]</scope>
    <source>
        <strain evidence="5">KACC 11588</strain>
    </source>
</reference>
<organism evidence="4 5">
    <name type="scientific">Rubellimicrobium aerolatum</name>
    <dbReference type="NCBI Taxonomy" id="490979"/>
    <lineage>
        <taxon>Bacteria</taxon>
        <taxon>Pseudomonadati</taxon>
        <taxon>Pseudomonadota</taxon>
        <taxon>Alphaproteobacteria</taxon>
        <taxon>Rhodobacterales</taxon>
        <taxon>Roseobacteraceae</taxon>
        <taxon>Rubellimicrobium</taxon>
    </lineage>
</organism>
<feature type="signal peptide" evidence="2">
    <location>
        <begin position="1"/>
        <end position="31"/>
    </location>
</feature>
<evidence type="ECO:0000259" key="3">
    <source>
        <dbReference type="Pfam" id="PF03413"/>
    </source>
</evidence>
<dbReference type="InterPro" id="IPR025711">
    <property type="entry name" value="PepSY"/>
</dbReference>
<protein>
    <submittedName>
        <fullName evidence="4">PepSY domain-containing protein</fullName>
    </submittedName>
</protein>
<proteinExistence type="predicted"/>
<evidence type="ECO:0000313" key="4">
    <source>
        <dbReference type="EMBL" id="MFC5567126.1"/>
    </source>
</evidence>
<feature type="compositionally biased region" description="Acidic residues" evidence="1">
    <location>
        <begin position="117"/>
        <end position="127"/>
    </location>
</feature>
<dbReference type="EMBL" id="JBHSNA010000011">
    <property type="protein sequence ID" value="MFC5567126.1"/>
    <property type="molecule type" value="Genomic_DNA"/>
</dbReference>
<dbReference type="Pfam" id="PF03413">
    <property type="entry name" value="PepSY"/>
    <property type="match status" value="1"/>
</dbReference>
<gene>
    <name evidence="4" type="ORF">ACFPOC_11980</name>
</gene>
<comment type="caution">
    <text evidence="4">The sequence shown here is derived from an EMBL/GenBank/DDBJ whole genome shotgun (WGS) entry which is preliminary data.</text>
</comment>
<accession>A0ABW0SE13</accession>